<comment type="caution">
    <text evidence="1">The sequence shown here is derived from an EMBL/GenBank/DDBJ whole genome shotgun (WGS) entry which is preliminary data.</text>
</comment>
<sequence length="445" mass="50948">MQNGFRTLTMSTLLVRVPRTKSTAFEIPLRINDLVFLHTTLRKFHQILCPDSRVFHFRINDVTELAFQTTVADNEAVEPPESPDPIHSAVTINSTFADRDAKTVSQAQLQEDTRLSEIINIQNTELCTGISDQAAIANQDTMQEEMALDRLAMVDQDFKLDWEHARVNKESDHVSFLRGSELVSAEIWRTIKKTGAGYLFPDQLLLVCRESHDSFLEHYSIMNLQSLPGNEVILDGTINSRHSTFHASSRRYIDNKSDTLVIRNLQDIMEDLLLFNMHLNLYVNQGELDLSPLSINCLQPINADTIDSLVECIENGHYHEDLGGFVRNPSHGGQSALNHSMIYKSQYLERIQNNPDYWGGIEFETSFLINFHPDYDFYIINRDSRNQKDPGVYKDGIFYDSYGGKEQHGEYESTTRFELIDGHGMIQERFKIWSNATRKGMGTVK</sequence>
<dbReference type="OrthoDB" id="3473305at2759"/>
<reference evidence="1 2" key="1">
    <citation type="journal article" date="2020" name="Phytopathology">
        <title>A high-quality genome resource of Botrytis fragariae, a new and rapidly spreading fungal pathogen causing strawberry gray mold in the U.S.A.</title>
        <authorList>
            <person name="Wu Y."/>
            <person name="Saski C.A."/>
            <person name="Schnabel G."/>
            <person name="Xiao S."/>
            <person name="Hu M."/>
        </authorList>
    </citation>
    <scope>NUCLEOTIDE SEQUENCE [LARGE SCALE GENOMIC DNA]</scope>
    <source>
        <strain evidence="1 2">BVB16</strain>
    </source>
</reference>
<dbReference type="Proteomes" id="UP000531561">
    <property type="component" value="Unassembled WGS sequence"/>
</dbReference>
<proteinExistence type="predicted"/>
<evidence type="ECO:0000313" key="2">
    <source>
        <dbReference type="Proteomes" id="UP000531561"/>
    </source>
</evidence>
<dbReference type="EMBL" id="JABFCT010000008">
    <property type="protein sequence ID" value="KAF5873522.1"/>
    <property type="molecule type" value="Genomic_DNA"/>
</dbReference>
<name>A0A8H6ATW3_9HELO</name>
<protein>
    <submittedName>
        <fullName evidence="1">Uncharacterized protein</fullName>
    </submittedName>
</protein>
<dbReference type="AlphaFoldDB" id="A0A8H6ATW3"/>
<dbReference type="GeneID" id="59259065"/>
<organism evidence="1 2">
    <name type="scientific">Botrytis fragariae</name>
    <dbReference type="NCBI Taxonomy" id="1964551"/>
    <lineage>
        <taxon>Eukaryota</taxon>
        <taxon>Fungi</taxon>
        <taxon>Dikarya</taxon>
        <taxon>Ascomycota</taxon>
        <taxon>Pezizomycotina</taxon>
        <taxon>Leotiomycetes</taxon>
        <taxon>Helotiales</taxon>
        <taxon>Sclerotiniaceae</taxon>
        <taxon>Botrytis</taxon>
    </lineage>
</organism>
<dbReference type="RefSeq" id="XP_037192468.1">
    <property type="nucleotide sequence ID" value="XM_037335373.1"/>
</dbReference>
<accession>A0A8H6ATW3</accession>
<evidence type="ECO:0000313" key="1">
    <source>
        <dbReference type="EMBL" id="KAF5873522.1"/>
    </source>
</evidence>
<gene>
    <name evidence="1" type="ORF">Bfra_004984</name>
</gene>
<keyword evidence="2" id="KW-1185">Reference proteome</keyword>